<dbReference type="RefSeq" id="WP_280875336.1">
    <property type="nucleotide sequence ID" value="NZ_JARXVH010000002.1"/>
</dbReference>
<dbReference type="Proteomes" id="UP001160499">
    <property type="component" value="Unassembled WGS sequence"/>
</dbReference>
<evidence type="ECO:0008006" key="3">
    <source>
        <dbReference type="Google" id="ProtNLM"/>
    </source>
</evidence>
<sequence>MFDKLSRYLQVPDIAVVDARGRVVAAKDVRPLPEVTGTFTHTVDSGDRLDQLAFAYYRQPLQYWHICDANPAFLSPLDLLDGGPLATHRFPLGVRQGTPPWAALIRELSTTVGVDEVTVVDDVTAVPQPGGGVVEQVDRAVLVTYARAGVDAQTLSEVIRSTGFTVGLPVEQGRLGRPVVVPPQVS</sequence>
<dbReference type="EMBL" id="JARXVH010000002">
    <property type="protein sequence ID" value="MDH6214284.1"/>
    <property type="molecule type" value="Genomic_DNA"/>
</dbReference>
<reference evidence="1 2" key="1">
    <citation type="submission" date="2023-04" db="EMBL/GenBank/DDBJ databases">
        <title>Forest soil microbial communities from Buena Vista Peninsula, Colon Province, Panama.</title>
        <authorList>
            <person name="Bouskill N."/>
        </authorList>
    </citation>
    <scope>NUCLEOTIDE SEQUENCE [LARGE SCALE GENOMIC DNA]</scope>
    <source>
        <strain evidence="1 2">GGS1</strain>
    </source>
</reference>
<comment type="caution">
    <text evidence="1">The sequence shown here is derived from an EMBL/GenBank/DDBJ whole genome shotgun (WGS) entry which is preliminary data.</text>
</comment>
<organism evidence="1 2">
    <name type="scientific">Streptomyces pseudovenezuelae</name>
    <dbReference type="NCBI Taxonomy" id="67350"/>
    <lineage>
        <taxon>Bacteria</taxon>
        <taxon>Bacillati</taxon>
        <taxon>Actinomycetota</taxon>
        <taxon>Actinomycetes</taxon>
        <taxon>Kitasatosporales</taxon>
        <taxon>Streptomycetaceae</taxon>
        <taxon>Streptomyces</taxon>
        <taxon>Streptomyces aurantiacus group</taxon>
    </lineage>
</organism>
<keyword evidence="2" id="KW-1185">Reference proteome</keyword>
<evidence type="ECO:0000313" key="1">
    <source>
        <dbReference type="EMBL" id="MDH6214284.1"/>
    </source>
</evidence>
<proteinExistence type="predicted"/>
<name>A0ABT6LDA0_9ACTN</name>
<protein>
    <recommendedName>
        <fullName evidence="3">LysM domain-containing protein</fullName>
    </recommendedName>
</protein>
<accession>A0ABT6LDA0</accession>
<gene>
    <name evidence="1" type="ORF">M2283_001567</name>
</gene>
<evidence type="ECO:0000313" key="2">
    <source>
        <dbReference type="Proteomes" id="UP001160499"/>
    </source>
</evidence>